<comment type="caution">
    <text evidence="1">The sequence shown here is derived from an EMBL/GenBank/DDBJ whole genome shotgun (WGS) entry which is preliminary data.</text>
</comment>
<accession>A0A2D3WFL3</accession>
<sequence>MEITAEKLVELGRYFSIVHQIKGRLRVRVDPKIRSHGETVRIEDIEALPQKIEGIKSLKINKIVGSITIEYDPTLFPDHLWSNLVKGENLEEIIAVLTKLSKEFV</sequence>
<proteinExistence type="predicted"/>
<evidence type="ECO:0008006" key="3">
    <source>
        <dbReference type="Google" id="ProtNLM"/>
    </source>
</evidence>
<dbReference type="Pfam" id="PF19991">
    <property type="entry name" value="HMA_2"/>
    <property type="match status" value="1"/>
</dbReference>
<evidence type="ECO:0000313" key="1">
    <source>
        <dbReference type="EMBL" id="DAB37056.1"/>
    </source>
</evidence>
<evidence type="ECO:0000313" key="2">
    <source>
        <dbReference type="Proteomes" id="UP000231638"/>
    </source>
</evidence>
<name>A0A2D3WFL3_9BACT</name>
<protein>
    <recommendedName>
        <fullName evidence="3">Cation transporter</fullName>
    </recommendedName>
</protein>
<dbReference type="Proteomes" id="UP000231638">
    <property type="component" value="Unassembled WGS sequence"/>
</dbReference>
<dbReference type="AlphaFoldDB" id="A0A2D3WFL3"/>
<organism evidence="1 2">
    <name type="scientific">Sulfurospirillum cavolei</name>
    <dbReference type="NCBI Taxonomy" id="366522"/>
    <lineage>
        <taxon>Bacteria</taxon>
        <taxon>Pseudomonadati</taxon>
        <taxon>Campylobacterota</taxon>
        <taxon>Epsilonproteobacteria</taxon>
        <taxon>Campylobacterales</taxon>
        <taxon>Sulfurospirillaceae</taxon>
        <taxon>Sulfurospirillum</taxon>
    </lineage>
</organism>
<gene>
    <name evidence="1" type="ORF">CFH80_01635</name>
</gene>
<dbReference type="EMBL" id="DLUG01000047">
    <property type="protein sequence ID" value="DAB37056.1"/>
    <property type="molecule type" value="Genomic_DNA"/>
</dbReference>
<reference evidence="1 2" key="1">
    <citation type="journal article" date="2017" name="Front. Microbiol.">
        <title>Comparative Genomic Analysis of the Class Epsilonproteobacteria and Proposed Reclassification to Epsilonbacteraeota (phyl. nov.).</title>
        <authorList>
            <person name="Waite D.W."/>
            <person name="Vanwonterghem I."/>
            <person name="Rinke C."/>
            <person name="Parks D.H."/>
            <person name="Zhang Y."/>
            <person name="Takai K."/>
            <person name="Sievert S.M."/>
            <person name="Simon J."/>
            <person name="Campbell B.J."/>
            <person name="Hanson T.E."/>
            <person name="Woyke T."/>
            <person name="Klotz M.G."/>
            <person name="Hugenholtz P."/>
        </authorList>
    </citation>
    <scope>NUCLEOTIDE SEQUENCE [LARGE SCALE GENOMIC DNA]</scope>
    <source>
        <strain evidence="1">UBA11420</strain>
    </source>
</reference>